<comment type="caution">
    <text evidence="4">The sequence shown here is derived from an EMBL/GenBank/DDBJ whole genome shotgun (WGS) entry which is preliminary data.</text>
</comment>
<gene>
    <name evidence="4" type="ORF">QE375_001931</name>
</gene>
<reference evidence="4 5" key="1">
    <citation type="submission" date="2023-08" db="EMBL/GenBank/DDBJ databases">
        <title>Functional and genomic diversity of the sorghum phyllosphere microbiome.</title>
        <authorList>
            <person name="Shade A."/>
        </authorList>
    </citation>
    <scope>NUCLEOTIDE SEQUENCE [LARGE SCALE GENOMIC DNA]</scope>
    <source>
        <strain evidence="4 5">SORGH_AS_0445</strain>
    </source>
</reference>
<evidence type="ECO:0000256" key="2">
    <source>
        <dbReference type="SAM" id="Phobius"/>
    </source>
</evidence>
<accession>A0ABU1HRC2</accession>
<keyword evidence="2" id="KW-0812">Transmembrane</keyword>
<dbReference type="Pfam" id="PF10708">
    <property type="entry name" value="DUF2510"/>
    <property type="match status" value="1"/>
</dbReference>
<keyword evidence="5" id="KW-1185">Reference proteome</keyword>
<dbReference type="Proteomes" id="UP001249291">
    <property type="component" value="Unassembled WGS sequence"/>
</dbReference>
<sequence length="333" mass="33739">MTDQSPVPGWYPAPHANNEQRYWDGAQWLDREPDSAHGGEQSSTTTKAPRGLAIAALAVGIIAFLTGLVPVVGAIFGIGAVAIGTAALLKKQPKGFAITGLVLGAVALLTSIAMTAGLVNFASSSDRPAAVDSSAPTASSSPAADPESTEETQEPEAPEAPSAPVVARQDFTGAGDMVLDVNVTEAAIVSFSCGDCSSNTVVKTNGRESLLVNTIGAYAGSHLINIEVGAITTQIVIESAGNWTLAIDDVTTAPVFDTAASGTGDSVIILTGGFDAAAITNDAGSNFVIKAYGDGNYSPLIVNEIGAYSGTVQMSAPAVVQVISEGNWSITGQ</sequence>
<dbReference type="RefSeq" id="WP_309690290.1">
    <property type="nucleotide sequence ID" value="NZ_JAVIZQ010000001.1"/>
</dbReference>
<proteinExistence type="predicted"/>
<feature type="compositionally biased region" description="Acidic residues" evidence="1">
    <location>
        <begin position="147"/>
        <end position="157"/>
    </location>
</feature>
<evidence type="ECO:0000259" key="3">
    <source>
        <dbReference type="Pfam" id="PF10708"/>
    </source>
</evidence>
<keyword evidence="2" id="KW-1133">Transmembrane helix</keyword>
<organism evidence="4 5">
    <name type="scientific">Microbacterium foliorum</name>
    <dbReference type="NCBI Taxonomy" id="104336"/>
    <lineage>
        <taxon>Bacteria</taxon>
        <taxon>Bacillati</taxon>
        <taxon>Actinomycetota</taxon>
        <taxon>Actinomycetes</taxon>
        <taxon>Micrococcales</taxon>
        <taxon>Microbacteriaceae</taxon>
        <taxon>Microbacterium</taxon>
    </lineage>
</organism>
<dbReference type="EMBL" id="JAVIZQ010000001">
    <property type="protein sequence ID" value="MDR6142377.1"/>
    <property type="molecule type" value="Genomic_DNA"/>
</dbReference>
<evidence type="ECO:0000256" key="1">
    <source>
        <dbReference type="SAM" id="MobiDB-lite"/>
    </source>
</evidence>
<feature type="transmembrane region" description="Helical" evidence="2">
    <location>
        <begin position="95"/>
        <end position="119"/>
    </location>
</feature>
<evidence type="ECO:0000313" key="4">
    <source>
        <dbReference type="EMBL" id="MDR6142377.1"/>
    </source>
</evidence>
<protein>
    <recommendedName>
        <fullName evidence="3">DUF2510 domain-containing protein</fullName>
    </recommendedName>
</protein>
<feature type="compositionally biased region" description="Low complexity" evidence="1">
    <location>
        <begin position="130"/>
        <end position="146"/>
    </location>
</feature>
<feature type="domain" description="DUF2510" evidence="3">
    <location>
        <begin position="8"/>
        <end position="30"/>
    </location>
</feature>
<feature type="region of interest" description="Disordered" evidence="1">
    <location>
        <begin position="130"/>
        <end position="164"/>
    </location>
</feature>
<name>A0ABU1HRC2_9MICO</name>
<keyword evidence="2" id="KW-0472">Membrane</keyword>
<evidence type="ECO:0000313" key="5">
    <source>
        <dbReference type="Proteomes" id="UP001249291"/>
    </source>
</evidence>
<dbReference type="InterPro" id="IPR018929">
    <property type="entry name" value="DUF2510"/>
</dbReference>
<feature type="transmembrane region" description="Helical" evidence="2">
    <location>
        <begin position="52"/>
        <end position="83"/>
    </location>
</feature>